<organism evidence="1 2">
    <name type="scientific">Halorubrum salipaludis</name>
    <dbReference type="NCBI Taxonomy" id="2032630"/>
    <lineage>
        <taxon>Archaea</taxon>
        <taxon>Methanobacteriati</taxon>
        <taxon>Methanobacteriota</taxon>
        <taxon>Stenosarchaea group</taxon>
        <taxon>Halobacteria</taxon>
        <taxon>Halobacteriales</taxon>
        <taxon>Haloferacaceae</taxon>
        <taxon>Halorubrum</taxon>
    </lineage>
</organism>
<keyword evidence="2" id="KW-1185">Reference proteome</keyword>
<reference evidence="1 2" key="1">
    <citation type="submission" date="2017-08" db="EMBL/GenBank/DDBJ databases">
        <title>The strain WRN001 was isolated from Binhai saline alkaline soil, Tianjin, China.</title>
        <authorList>
            <person name="Liu D."/>
            <person name="Zhang G."/>
        </authorList>
    </citation>
    <scope>NUCLEOTIDE SEQUENCE [LARGE SCALE GENOMIC DNA]</scope>
    <source>
        <strain evidence="1 2">WN019</strain>
    </source>
</reference>
<dbReference type="OrthoDB" id="334124at2157"/>
<gene>
    <name evidence="1" type="ORF">CK500_00325</name>
</gene>
<name>A0A2A2FK83_9EURY</name>
<dbReference type="EMBL" id="NSKC01000001">
    <property type="protein sequence ID" value="PAU85154.1"/>
    <property type="molecule type" value="Genomic_DNA"/>
</dbReference>
<comment type="caution">
    <text evidence="1">The sequence shown here is derived from an EMBL/GenBank/DDBJ whole genome shotgun (WGS) entry which is preliminary data.</text>
</comment>
<evidence type="ECO:0000313" key="2">
    <source>
        <dbReference type="Proteomes" id="UP000218083"/>
    </source>
</evidence>
<dbReference type="Proteomes" id="UP000218083">
    <property type="component" value="Unassembled WGS sequence"/>
</dbReference>
<accession>A0A2A2FK83</accession>
<dbReference type="AlphaFoldDB" id="A0A2A2FK83"/>
<dbReference type="RefSeq" id="WP_095635277.1">
    <property type="nucleotide sequence ID" value="NZ_NSKC01000001.1"/>
</dbReference>
<protein>
    <submittedName>
        <fullName evidence="1">Uncharacterized protein</fullName>
    </submittedName>
</protein>
<evidence type="ECO:0000313" key="1">
    <source>
        <dbReference type="EMBL" id="PAU85154.1"/>
    </source>
</evidence>
<sequence>MDPTQYRDAVVANRREHGFDVVDETTDGFDPLWRTREIDDSIGEVAVLATLVDAGEVDAGDTDASGIGAETLVETAESFRDVLADRIDARPGRADGGEVPTPIGYVTYVTADPDASLLDAMSGFTVARRRTNVFPLVYDCKAERLHRHEVPRLKGRGIYRRQADDAERLFDV</sequence>
<proteinExistence type="predicted"/>